<sequence length="258" mass="29955">MSDDRDLLPPSDRKTLFLDLDHTLIVSVQKPSTEKFSSGDQMTFTSLGITNYILKRPGVDQLLRSAVASNYEIVIFTAETRLYASSVIDWLDPNREFILHRLYRDACTIDAEGQYLKDLTVTGRRLDRSVVIDDSPTVYGDHSQNVIPVSPFYGDPKDVELLKILWFFEFNKQFEDLRLAVKNLSNMQIERKRRIQSKKKRRKRRIKTMCECQRRNGYEGVLWIDLLAGFFKYGGGLLIIALLFVFTFYCWCVGLVIE</sequence>
<dbReference type="InterPro" id="IPR036412">
    <property type="entry name" value="HAD-like_sf"/>
</dbReference>
<dbReference type="InterPro" id="IPR011948">
    <property type="entry name" value="Dullard_phosphatase"/>
</dbReference>
<dbReference type="NCBIfam" id="TIGR02251">
    <property type="entry name" value="HIF-SF_euk"/>
    <property type="match status" value="1"/>
</dbReference>
<dbReference type="CDD" id="cd07521">
    <property type="entry name" value="HAD_FCP1-like"/>
    <property type="match status" value="1"/>
</dbReference>
<dbReference type="SMART" id="SM00577">
    <property type="entry name" value="CPDc"/>
    <property type="match status" value="1"/>
</dbReference>
<accession>A0AAV8HPB9</accession>
<dbReference type="AlphaFoldDB" id="A0AAV8HPB9"/>
<dbReference type="Proteomes" id="UP001140206">
    <property type="component" value="Chromosome 1"/>
</dbReference>
<dbReference type="Pfam" id="PF03031">
    <property type="entry name" value="NIF"/>
    <property type="match status" value="1"/>
</dbReference>
<evidence type="ECO:0000259" key="2">
    <source>
        <dbReference type="PROSITE" id="PS50969"/>
    </source>
</evidence>
<keyword evidence="1" id="KW-0472">Membrane</keyword>
<evidence type="ECO:0000313" key="4">
    <source>
        <dbReference type="Proteomes" id="UP001140206"/>
    </source>
</evidence>
<keyword evidence="1" id="KW-0812">Transmembrane</keyword>
<gene>
    <name evidence="3" type="ORF">LUZ62_029612</name>
</gene>
<organism evidence="3 4">
    <name type="scientific">Rhynchospora pubera</name>
    <dbReference type="NCBI Taxonomy" id="906938"/>
    <lineage>
        <taxon>Eukaryota</taxon>
        <taxon>Viridiplantae</taxon>
        <taxon>Streptophyta</taxon>
        <taxon>Embryophyta</taxon>
        <taxon>Tracheophyta</taxon>
        <taxon>Spermatophyta</taxon>
        <taxon>Magnoliopsida</taxon>
        <taxon>Liliopsida</taxon>
        <taxon>Poales</taxon>
        <taxon>Cyperaceae</taxon>
        <taxon>Cyperoideae</taxon>
        <taxon>Rhynchosporeae</taxon>
        <taxon>Rhynchospora</taxon>
    </lineage>
</organism>
<dbReference type="Gene3D" id="3.40.50.1000">
    <property type="entry name" value="HAD superfamily/HAD-like"/>
    <property type="match status" value="1"/>
</dbReference>
<comment type="caution">
    <text evidence="3">The sequence shown here is derived from an EMBL/GenBank/DDBJ whole genome shotgun (WGS) entry which is preliminary data.</text>
</comment>
<keyword evidence="1" id="KW-1133">Transmembrane helix</keyword>
<protein>
    <submittedName>
        <fullName evidence="3">CTD small phosphatase-like protein</fullName>
    </submittedName>
</protein>
<dbReference type="InterPro" id="IPR004274">
    <property type="entry name" value="FCP1_dom"/>
</dbReference>
<evidence type="ECO:0000256" key="1">
    <source>
        <dbReference type="SAM" id="Phobius"/>
    </source>
</evidence>
<dbReference type="InterPro" id="IPR023214">
    <property type="entry name" value="HAD_sf"/>
</dbReference>
<reference evidence="3" key="1">
    <citation type="submission" date="2022-08" db="EMBL/GenBank/DDBJ databases">
        <authorList>
            <person name="Marques A."/>
        </authorList>
    </citation>
    <scope>NUCLEOTIDE SEQUENCE</scope>
    <source>
        <strain evidence="3">RhyPub2mFocal</strain>
        <tissue evidence="3">Leaves</tissue>
    </source>
</reference>
<dbReference type="SUPFAM" id="SSF56784">
    <property type="entry name" value="HAD-like"/>
    <property type="match status" value="1"/>
</dbReference>
<dbReference type="GO" id="GO:0016791">
    <property type="term" value="F:phosphatase activity"/>
    <property type="evidence" value="ECO:0007669"/>
    <property type="project" value="InterPro"/>
</dbReference>
<keyword evidence="4" id="KW-1185">Reference proteome</keyword>
<dbReference type="EMBL" id="JAMFTS010000001">
    <property type="protein sequence ID" value="KAJ4817046.1"/>
    <property type="molecule type" value="Genomic_DNA"/>
</dbReference>
<evidence type="ECO:0000313" key="3">
    <source>
        <dbReference type="EMBL" id="KAJ4817046.1"/>
    </source>
</evidence>
<feature type="domain" description="FCP1 homology" evidence="2">
    <location>
        <begin position="9"/>
        <end position="171"/>
    </location>
</feature>
<dbReference type="PROSITE" id="PS50969">
    <property type="entry name" value="FCP1"/>
    <property type="match status" value="1"/>
</dbReference>
<feature type="transmembrane region" description="Helical" evidence="1">
    <location>
        <begin position="237"/>
        <end position="257"/>
    </location>
</feature>
<dbReference type="PANTHER" id="PTHR12210">
    <property type="entry name" value="DULLARD PROTEIN PHOSPHATASE"/>
    <property type="match status" value="1"/>
</dbReference>
<dbReference type="InterPro" id="IPR050365">
    <property type="entry name" value="TIM50"/>
</dbReference>
<proteinExistence type="predicted"/>
<name>A0AAV8HPB9_9POAL</name>